<dbReference type="InterPro" id="IPR002789">
    <property type="entry name" value="HerA_central"/>
</dbReference>
<proteinExistence type="inferred from homology"/>
<dbReference type="RefSeq" id="WP_089733787.1">
    <property type="nucleotide sequence ID" value="NZ_FNIA01000011.1"/>
</dbReference>
<dbReference type="EMBL" id="FNIA01000011">
    <property type="protein sequence ID" value="SDM97721.1"/>
    <property type="molecule type" value="Genomic_DNA"/>
</dbReference>
<organism evidence="7 8">
    <name type="scientific">Haloarchaeobius iranensis</name>
    <dbReference type="NCBI Taxonomy" id="996166"/>
    <lineage>
        <taxon>Archaea</taxon>
        <taxon>Methanobacteriati</taxon>
        <taxon>Methanobacteriota</taxon>
        <taxon>Stenosarchaea group</taxon>
        <taxon>Halobacteria</taxon>
        <taxon>Halobacteriales</taxon>
        <taxon>Halorubellaceae</taxon>
        <taxon>Haloarchaeobius</taxon>
    </lineage>
</organism>
<evidence type="ECO:0000313" key="8">
    <source>
        <dbReference type="Proteomes" id="UP000199370"/>
    </source>
</evidence>
<feature type="domain" description="Helicase HerA central" evidence="6">
    <location>
        <begin position="41"/>
        <end position="112"/>
    </location>
</feature>
<dbReference type="Pfam" id="PF01935">
    <property type="entry name" value="DUF87"/>
    <property type="match status" value="1"/>
</dbReference>
<dbReference type="Gene3D" id="3.40.50.300">
    <property type="entry name" value="P-loop containing nucleotide triphosphate hydrolases"/>
    <property type="match status" value="1"/>
</dbReference>
<gene>
    <name evidence="7" type="ORF">SAMN05192554_11125</name>
</gene>
<sequence>MVVIGRDGGEGATVEFGRYRAPDGSAGAAVGLDCESPHAALVVGKRGYGKSYTLGVLAEGLAAAAGVAPVVVDPMGVFGTLAADGSATVVAEPRVDPDALPPTAWCELVGLDPESPGGAVLWRAAAAGTTVDEIRERLAALDCDRAARRAARNHLDLAASWDVFDPDGLDAAALASGTATVLDVSGRPTAAANAVVRAAATALYRARVQGTVDRLPWLLLDEAHAFFDGVAAPALRTLLTRGRQPGVSLVAATQRPSALPAVAASQADIVVAHRLTDRRDREALERARPSYVDSALTERMPTGPGEVRVIDDATERRHAVQVRERHTPHDGDSPNASAVVADRSLK</sequence>
<dbReference type="GO" id="GO:0043139">
    <property type="term" value="F:5'-3' DNA helicase activity"/>
    <property type="evidence" value="ECO:0007669"/>
    <property type="project" value="UniProtKB-EC"/>
</dbReference>
<evidence type="ECO:0000256" key="5">
    <source>
        <dbReference type="SAM" id="MobiDB-lite"/>
    </source>
</evidence>
<evidence type="ECO:0000259" key="6">
    <source>
        <dbReference type="Pfam" id="PF01935"/>
    </source>
</evidence>
<reference evidence="7 8" key="1">
    <citation type="submission" date="2016-10" db="EMBL/GenBank/DDBJ databases">
        <authorList>
            <person name="de Groot N.N."/>
        </authorList>
    </citation>
    <scope>NUCLEOTIDE SEQUENCE [LARGE SCALE GENOMIC DNA]</scope>
    <source>
        <strain evidence="8">EB21,IBRC-M 10013,KCTC 4048</strain>
    </source>
</reference>
<accession>A0A1G9XMJ1</accession>
<comment type="catalytic activity">
    <reaction evidence="2">
        <text>Couples ATP hydrolysis with the unwinding of duplex DNA by translocating in the 3'-5' direction.</text>
        <dbReference type="EC" id="5.6.2.4"/>
    </reaction>
</comment>
<dbReference type="STRING" id="996166.SAMN05192554_11125"/>
<dbReference type="InterPro" id="IPR027417">
    <property type="entry name" value="P-loop_NTPase"/>
</dbReference>
<comment type="catalytic activity">
    <reaction evidence="3">
        <text>ATP + H2O = ADP + phosphate + H(+)</text>
        <dbReference type="Rhea" id="RHEA:13065"/>
        <dbReference type="ChEBI" id="CHEBI:15377"/>
        <dbReference type="ChEBI" id="CHEBI:15378"/>
        <dbReference type="ChEBI" id="CHEBI:30616"/>
        <dbReference type="ChEBI" id="CHEBI:43474"/>
        <dbReference type="ChEBI" id="CHEBI:456216"/>
        <dbReference type="EC" id="5.6.2.3"/>
    </reaction>
</comment>
<comment type="catalytic activity">
    <reaction evidence="4">
        <text>ATP + H2O = ADP + phosphate + H(+)</text>
        <dbReference type="Rhea" id="RHEA:13065"/>
        <dbReference type="ChEBI" id="CHEBI:15377"/>
        <dbReference type="ChEBI" id="CHEBI:15378"/>
        <dbReference type="ChEBI" id="CHEBI:30616"/>
        <dbReference type="ChEBI" id="CHEBI:43474"/>
        <dbReference type="ChEBI" id="CHEBI:456216"/>
        <dbReference type="EC" id="5.6.2.4"/>
    </reaction>
</comment>
<keyword evidence="8" id="KW-1185">Reference proteome</keyword>
<feature type="region of interest" description="Disordered" evidence="5">
    <location>
        <begin position="322"/>
        <end position="346"/>
    </location>
</feature>
<protein>
    <recommendedName>
        <fullName evidence="6">Helicase HerA central domain-containing protein</fullName>
    </recommendedName>
</protein>
<dbReference type="OrthoDB" id="107033at2157"/>
<evidence type="ECO:0000256" key="3">
    <source>
        <dbReference type="ARBA" id="ARBA00048954"/>
    </source>
</evidence>
<name>A0A1G9XMJ1_9EURY</name>
<dbReference type="PANTHER" id="PTHR42957:SF1">
    <property type="entry name" value="HELICASE MJ1565-RELATED"/>
    <property type="match status" value="1"/>
</dbReference>
<dbReference type="InterPro" id="IPR008571">
    <property type="entry name" value="HerA-like"/>
</dbReference>
<evidence type="ECO:0000256" key="1">
    <source>
        <dbReference type="ARBA" id="ARBA00007816"/>
    </source>
</evidence>
<evidence type="ECO:0000256" key="2">
    <source>
        <dbReference type="ARBA" id="ARBA00034617"/>
    </source>
</evidence>
<dbReference type="SUPFAM" id="SSF52540">
    <property type="entry name" value="P-loop containing nucleoside triphosphate hydrolases"/>
    <property type="match status" value="1"/>
</dbReference>
<dbReference type="Proteomes" id="UP000199370">
    <property type="component" value="Unassembled WGS sequence"/>
</dbReference>
<comment type="similarity">
    <text evidence="1">Belongs to the HerA family.</text>
</comment>
<evidence type="ECO:0000256" key="4">
    <source>
        <dbReference type="ARBA" id="ARBA00048988"/>
    </source>
</evidence>
<dbReference type="AlphaFoldDB" id="A0A1G9XMJ1"/>
<dbReference type="PANTHER" id="PTHR42957">
    <property type="entry name" value="HELICASE MJ1565-RELATED"/>
    <property type="match status" value="1"/>
</dbReference>
<evidence type="ECO:0000313" key="7">
    <source>
        <dbReference type="EMBL" id="SDM97721.1"/>
    </source>
</evidence>
<dbReference type="GO" id="GO:0043138">
    <property type="term" value="F:3'-5' DNA helicase activity"/>
    <property type="evidence" value="ECO:0007669"/>
    <property type="project" value="UniProtKB-EC"/>
</dbReference>
<feature type="compositionally biased region" description="Basic and acidic residues" evidence="5">
    <location>
        <begin position="322"/>
        <end position="332"/>
    </location>
</feature>